<name>C7NER1_LEPBD</name>
<dbReference type="KEGG" id="lba:Lebu_0511"/>
<dbReference type="GO" id="GO:0005829">
    <property type="term" value="C:cytosol"/>
    <property type="evidence" value="ECO:0007669"/>
    <property type="project" value="TreeGrafter"/>
</dbReference>
<dbReference type="NCBIfam" id="TIGR00396">
    <property type="entry name" value="leuS_bact"/>
    <property type="match status" value="1"/>
</dbReference>
<evidence type="ECO:0000256" key="9">
    <source>
        <dbReference type="HAMAP-Rule" id="MF_00049"/>
    </source>
</evidence>
<feature type="domain" description="Leucyl-tRNA synthetase editing" evidence="14">
    <location>
        <begin position="224"/>
        <end position="429"/>
    </location>
</feature>
<evidence type="ECO:0000256" key="3">
    <source>
        <dbReference type="ARBA" id="ARBA00022598"/>
    </source>
</evidence>
<keyword evidence="3 9" id="KW-0436">Ligase</keyword>
<organism evidence="15 16">
    <name type="scientific">Leptotrichia buccalis (strain ATCC 14201 / DSM 1135 / JCM 12969 / NCTC 10249 / C-1013-b)</name>
    <dbReference type="NCBI Taxonomy" id="523794"/>
    <lineage>
        <taxon>Bacteria</taxon>
        <taxon>Fusobacteriati</taxon>
        <taxon>Fusobacteriota</taxon>
        <taxon>Fusobacteriia</taxon>
        <taxon>Fusobacteriales</taxon>
        <taxon>Leptotrichiaceae</taxon>
        <taxon>Leptotrichia</taxon>
    </lineage>
</organism>
<dbReference type="GO" id="GO:0004823">
    <property type="term" value="F:leucine-tRNA ligase activity"/>
    <property type="evidence" value="ECO:0007669"/>
    <property type="project" value="UniProtKB-UniRule"/>
</dbReference>
<dbReference type="STRING" id="523794.Lebu_0511"/>
<gene>
    <name evidence="9" type="primary">leuS</name>
    <name evidence="15" type="ordered locus">Lebu_0511</name>
</gene>
<evidence type="ECO:0000259" key="11">
    <source>
        <dbReference type="Pfam" id="PF00133"/>
    </source>
</evidence>
<proteinExistence type="inferred from homology"/>
<keyword evidence="16" id="KW-1185">Reference proteome</keyword>
<dbReference type="HAMAP" id="MF_00049_B">
    <property type="entry name" value="Leu_tRNA_synth_B"/>
    <property type="match status" value="1"/>
</dbReference>
<dbReference type="CDD" id="cd00812">
    <property type="entry name" value="LeuRS_core"/>
    <property type="match status" value="1"/>
</dbReference>
<feature type="short sequence motif" description="'KMSKS' region" evidence="9">
    <location>
        <begin position="636"/>
        <end position="640"/>
    </location>
</feature>
<keyword evidence="6 9" id="KW-0648">Protein biosynthesis</keyword>
<dbReference type="InterPro" id="IPR002300">
    <property type="entry name" value="aa-tRNA-synth_Ia"/>
</dbReference>
<comment type="subcellular location">
    <subcellularLocation>
        <location evidence="9">Cytoplasm</location>
    </subcellularLocation>
</comment>
<dbReference type="EC" id="6.1.1.4" evidence="9"/>
<feature type="domain" description="Methionyl/Leucyl tRNA synthetase" evidence="13">
    <location>
        <begin position="40"/>
        <end position="177"/>
    </location>
</feature>
<protein>
    <recommendedName>
        <fullName evidence="9">Leucine--tRNA ligase</fullName>
        <ecNumber evidence="9">6.1.1.4</ecNumber>
    </recommendedName>
    <alternativeName>
        <fullName evidence="9">Leucyl-tRNA synthetase</fullName>
        <shortName evidence="9">LeuRS</shortName>
    </alternativeName>
</protein>
<dbReference type="Pfam" id="PF00133">
    <property type="entry name" value="tRNA-synt_1"/>
    <property type="match status" value="2"/>
</dbReference>
<dbReference type="InterPro" id="IPR013155">
    <property type="entry name" value="M/V/L/I-tRNA-synth_anticd-bd"/>
</dbReference>
<dbReference type="SUPFAM" id="SSF47323">
    <property type="entry name" value="Anticodon-binding domain of a subclass of class I aminoacyl-tRNA synthetases"/>
    <property type="match status" value="1"/>
</dbReference>
<dbReference type="GO" id="GO:0006429">
    <property type="term" value="P:leucyl-tRNA aminoacylation"/>
    <property type="evidence" value="ECO:0007669"/>
    <property type="project" value="UniProtKB-UniRule"/>
</dbReference>
<dbReference type="FunFam" id="3.40.50.620:FF:000003">
    <property type="entry name" value="Leucine--tRNA ligase"/>
    <property type="match status" value="1"/>
</dbReference>
<dbReference type="InterPro" id="IPR009080">
    <property type="entry name" value="tRNAsynth_Ia_anticodon-bd"/>
</dbReference>
<comment type="catalytic activity">
    <reaction evidence="8 9">
        <text>tRNA(Leu) + L-leucine + ATP = L-leucyl-tRNA(Leu) + AMP + diphosphate</text>
        <dbReference type="Rhea" id="RHEA:11688"/>
        <dbReference type="Rhea" id="RHEA-COMP:9613"/>
        <dbReference type="Rhea" id="RHEA-COMP:9622"/>
        <dbReference type="ChEBI" id="CHEBI:30616"/>
        <dbReference type="ChEBI" id="CHEBI:33019"/>
        <dbReference type="ChEBI" id="CHEBI:57427"/>
        <dbReference type="ChEBI" id="CHEBI:78442"/>
        <dbReference type="ChEBI" id="CHEBI:78494"/>
        <dbReference type="ChEBI" id="CHEBI:456215"/>
        <dbReference type="EC" id="6.1.1.4"/>
    </reaction>
</comment>
<evidence type="ECO:0000256" key="8">
    <source>
        <dbReference type="ARBA" id="ARBA00047469"/>
    </source>
</evidence>
<dbReference type="AlphaFoldDB" id="C7NER1"/>
<evidence type="ECO:0000256" key="2">
    <source>
        <dbReference type="ARBA" id="ARBA00022490"/>
    </source>
</evidence>
<dbReference type="SUPFAM" id="SSF52374">
    <property type="entry name" value="Nucleotidylyl transferase"/>
    <property type="match status" value="1"/>
</dbReference>
<feature type="domain" description="Aminoacyl-tRNA synthetase class Ia" evidence="11">
    <location>
        <begin position="633"/>
        <end position="675"/>
    </location>
</feature>
<keyword evidence="4 9" id="KW-0547">Nucleotide-binding</keyword>
<dbReference type="Pfam" id="PF09334">
    <property type="entry name" value="tRNA-synt_1g"/>
    <property type="match status" value="1"/>
</dbReference>
<sequence>MIKEYKPSEIEKKWQDKWFEEDVFKSENKIEGKENYYVLEMFAYPSGKLHVGHLRNYAIGDAIARYKKMKGFNVLHPFGWDSFGLPAENAAIDNGAHPGKWTKANIDNMRRQMKLMGLSYDWNRELSTYTPEYYKWNQKFFIEMYKKGLVYKKKSYVNWCPDCNTVLANEQVEDGKCWRHGKTDVIQKELSQWYFKITEYAEELLQGHEELRGHWPEQVLTMQKNWIGKSTGSEVDFILDYKFENDGNSHLKLNDNGEVVISVFTTRPDTLYGVTYATVAPEHPLVEEIILKENPSIREAVERMINEDKIARTAEDKEKEGVFSGLYVINPVNGEKVQLWIANYVLMDYGTGAVMAVPAHDERDFQFSKKYNLDLKIVVNPVDKNGNLEEVSVEKIENALVNSGVLVNSEEFNGLNSNEAKEKITEKLEKIGLGKKTVNYRLHDWLISRQRYWGTPIPVIYDEDGNIYLEEEANLPVKLPTDIEFSGKGNPLETSEEFKNVILPNGKKGRRETDTMDTFVDSSWYYLRYLDSHNDKEPFKKEDADNWTPVHQYIGGIEHAVMHLLYARFFHKSLRDLGYVDTNEPFKRLLTQGMVLGPSYYSQNERRYLFPREVEMKDGKPVSKETGEELATKVEKMSKSKNNGVDPEEIVKEYGSDSSRVFTLFAAPPEKELEWNMNGLAGAYRFINRLYLLISSTADFADKNVSKENNYGINLDARSEKDKEIQKKLHQTVKKVTDSIEDDFHFNTAIAAIMELLNDMTTYKQNVIDKNDISSESKKVWHEVLEKVILLIAPFAPHVADELWSDLGNTTLTFEEEWPAFDEKLTVENNFNLVLQVNGKVRDMLPAQIGISKDDAEKLAFSSEKVQKFIKGKEVVKVIVVPNKLVNIVVKG</sequence>
<dbReference type="eggNOG" id="COG0495">
    <property type="taxonomic scope" value="Bacteria"/>
</dbReference>
<dbReference type="OrthoDB" id="9810365at2"/>
<evidence type="ECO:0000256" key="4">
    <source>
        <dbReference type="ARBA" id="ARBA00022741"/>
    </source>
</evidence>
<evidence type="ECO:0000259" key="14">
    <source>
        <dbReference type="Pfam" id="PF13603"/>
    </source>
</evidence>
<evidence type="ECO:0000256" key="10">
    <source>
        <dbReference type="RuleBase" id="RU363035"/>
    </source>
</evidence>
<dbReference type="InterPro" id="IPR002302">
    <property type="entry name" value="Leu-tRNA-ligase"/>
</dbReference>
<dbReference type="PANTHER" id="PTHR43740">
    <property type="entry name" value="LEUCYL-TRNA SYNTHETASE"/>
    <property type="match status" value="1"/>
</dbReference>
<feature type="binding site" evidence="9">
    <location>
        <position position="639"/>
    </location>
    <ligand>
        <name>ATP</name>
        <dbReference type="ChEBI" id="CHEBI:30616"/>
    </ligand>
</feature>
<evidence type="ECO:0000256" key="5">
    <source>
        <dbReference type="ARBA" id="ARBA00022840"/>
    </source>
</evidence>
<dbReference type="Gene3D" id="3.10.20.590">
    <property type="match status" value="1"/>
</dbReference>
<evidence type="ECO:0000313" key="16">
    <source>
        <dbReference type="Proteomes" id="UP000001910"/>
    </source>
</evidence>
<dbReference type="FunFam" id="1.10.730.10:FF:000011">
    <property type="entry name" value="Leucine--tRNA ligase chloroplastic/mitochondrial"/>
    <property type="match status" value="1"/>
</dbReference>
<feature type="domain" description="Aminoacyl-tRNA synthetase class Ia" evidence="11">
    <location>
        <begin position="442"/>
        <end position="596"/>
    </location>
</feature>
<dbReference type="FunFam" id="3.40.50.620:FF:000056">
    <property type="entry name" value="Leucine--tRNA ligase"/>
    <property type="match status" value="1"/>
</dbReference>
<dbReference type="Gene3D" id="3.40.50.620">
    <property type="entry name" value="HUPs"/>
    <property type="match status" value="2"/>
</dbReference>
<dbReference type="HOGENOM" id="CLU_004427_0_0_0"/>
<dbReference type="EMBL" id="CP001685">
    <property type="protein sequence ID" value="ACV38422.1"/>
    <property type="molecule type" value="Genomic_DNA"/>
</dbReference>
<evidence type="ECO:0000313" key="15">
    <source>
        <dbReference type="EMBL" id="ACV38422.1"/>
    </source>
</evidence>
<dbReference type="Pfam" id="PF08264">
    <property type="entry name" value="Anticodon_1"/>
    <property type="match status" value="1"/>
</dbReference>
<dbReference type="SUPFAM" id="SSF50677">
    <property type="entry name" value="ValRS/IleRS/LeuRS editing domain"/>
    <property type="match status" value="1"/>
</dbReference>
<dbReference type="InterPro" id="IPR015413">
    <property type="entry name" value="Methionyl/Leucyl_tRNA_Synth"/>
</dbReference>
<evidence type="ECO:0000256" key="1">
    <source>
        <dbReference type="ARBA" id="ARBA00005594"/>
    </source>
</evidence>
<evidence type="ECO:0000256" key="6">
    <source>
        <dbReference type="ARBA" id="ARBA00022917"/>
    </source>
</evidence>
<keyword evidence="7 9" id="KW-0030">Aminoacyl-tRNA synthetase</keyword>
<dbReference type="InterPro" id="IPR009008">
    <property type="entry name" value="Val/Leu/Ile-tRNA-synth_edit"/>
</dbReference>
<dbReference type="PROSITE" id="PS00178">
    <property type="entry name" value="AA_TRNA_LIGASE_I"/>
    <property type="match status" value="1"/>
</dbReference>
<dbReference type="GO" id="GO:0002161">
    <property type="term" value="F:aminoacyl-tRNA deacylase activity"/>
    <property type="evidence" value="ECO:0007669"/>
    <property type="project" value="InterPro"/>
</dbReference>
<dbReference type="InterPro" id="IPR025709">
    <property type="entry name" value="Leu_tRNA-synth_edit"/>
</dbReference>
<reference evidence="15 16" key="1">
    <citation type="journal article" date="2009" name="Stand. Genomic Sci.">
        <title>Complete genome sequence of Leptotrichia buccalis type strain (C-1013-b).</title>
        <authorList>
            <person name="Ivanova N."/>
            <person name="Gronow S."/>
            <person name="Lapidus A."/>
            <person name="Copeland A."/>
            <person name="Glavina Del Rio T."/>
            <person name="Nolan M."/>
            <person name="Lucas S."/>
            <person name="Chen F."/>
            <person name="Tice H."/>
            <person name="Cheng J.F."/>
            <person name="Saunders E."/>
            <person name="Bruce D."/>
            <person name="Goodwin L."/>
            <person name="Brettin T."/>
            <person name="Detter J.C."/>
            <person name="Han C."/>
            <person name="Pitluck S."/>
            <person name="Mikhailova N."/>
            <person name="Pati A."/>
            <person name="Mavrommatis K."/>
            <person name="Chen A."/>
            <person name="Palaniappan K."/>
            <person name="Land M."/>
            <person name="Hauser L."/>
            <person name="Chang Y.J."/>
            <person name="Jeffries C.D."/>
            <person name="Chain P."/>
            <person name="Rohde C."/>
            <person name="Goker M."/>
            <person name="Bristow J."/>
            <person name="Eisen J.A."/>
            <person name="Markowitz V."/>
            <person name="Hugenholtz P."/>
            <person name="Kyrpides N.C."/>
            <person name="Klenk H.P."/>
        </authorList>
    </citation>
    <scope>NUCLEOTIDE SEQUENCE [LARGE SCALE GENOMIC DNA]</scope>
    <source>
        <strain evidence="16">ATCC 14201 / DSM 1135 / JCM 12969 / NCTC 10249 / C-1013-b</strain>
    </source>
</reference>
<dbReference type="Gene3D" id="1.10.730.10">
    <property type="entry name" value="Isoleucyl-tRNA Synthetase, Domain 1"/>
    <property type="match status" value="1"/>
</dbReference>
<dbReference type="InterPro" id="IPR001412">
    <property type="entry name" value="aa-tRNA-synth_I_CS"/>
</dbReference>
<dbReference type="Pfam" id="PF13603">
    <property type="entry name" value="tRNA-synt_1_2"/>
    <property type="match status" value="1"/>
</dbReference>
<dbReference type="RefSeq" id="WP_012806605.1">
    <property type="nucleotide sequence ID" value="NC_013192.1"/>
</dbReference>
<dbReference type="PANTHER" id="PTHR43740:SF2">
    <property type="entry name" value="LEUCINE--TRNA LIGASE, MITOCHONDRIAL"/>
    <property type="match status" value="1"/>
</dbReference>
<feature type="domain" description="Methionyl/Valyl/Leucyl/Isoleucyl-tRNA synthetase anticodon-binding" evidence="12">
    <location>
        <begin position="722"/>
        <end position="854"/>
    </location>
</feature>
<dbReference type="InterPro" id="IPR014729">
    <property type="entry name" value="Rossmann-like_a/b/a_fold"/>
</dbReference>
<evidence type="ECO:0000259" key="12">
    <source>
        <dbReference type="Pfam" id="PF08264"/>
    </source>
</evidence>
<keyword evidence="2 9" id="KW-0963">Cytoplasm</keyword>
<comment type="caution">
    <text evidence="9">Lacks conserved residue(s) required for the propagation of feature annotation.</text>
</comment>
<dbReference type="CDD" id="cd07958">
    <property type="entry name" value="Anticodon_Ia_Leu_BEm"/>
    <property type="match status" value="1"/>
</dbReference>
<dbReference type="PRINTS" id="PR00985">
    <property type="entry name" value="TRNASYNTHLEU"/>
</dbReference>
<keyword evidence="5 9" id="KW-0067">ATP-binding</keyword>
<comment type="similarity">
    <text evidence="1 9 10">Belongs to the class-I aminoacyl-tRNA synthetase family.</text>
</comment>
<dbReference type="Proteomes" id="UP000001910">
    <property type="component" value="Chromosome"/>
</dbReference>
<evidence type="ECO:0000256" key="7">
    <source>
        <dbReference type="ARBA" id="ARBA00023146"/>
    </source>
</evidence>
<dbReference type="GO" id="GO:0005524">
    <property type="term" value="F:ATP binding"/>
    <property type="evidence" value="ECO:0007669"/>
    <property type="project" value="UniProtKB-UniRule"/>
</dbReference>
<accession>C7NER1</accession>
<evidence type="ECO:0000259" key="13">
    <source>
        <dbReference type="Pfam" id="PF09334"/>
    </source>
</evidence>
<dbReference type="Gene3D" id="2.20.28.290">
    <property type="match status" value="1"/>
</dbReference>